<keyword evidence="1 2" id="KW-0238">DNA-binding</keyword>
<accession>A0ABQ8F521</accession>
<evidence type="ECO:0000313" key="6">
    <source>
        <dbReference type="Proteomes" id="UP001648503"/>
    </source>
</evidence>
<feature type="compositionally biased region" description="Polar residues" evidence="3">
    <location>
        <begin position="403"/>
        <end position="421"/>
    </location>
</feature>
<evidence type="ECO:0000259" key="4">
    <source>
        <dbReference type="PROSITE" id="PS51517"/>
    </source>
</evidence>
<feature type="domain" description="NDT80" evidence="4">
    <location>
        <begin position="2"/>
        <end position="262"/>
    </location>
</feature>
<dbReference type="InterPro" id="IPR052605">
    <property type="entry name" value="Fungal_trans_regulator"/>
</dbReference>
<organism evidence="5 6">
    <name type="scientific">Batrachochytrium salamandrivorans</name>
    <dbReference type="NCBI Taxonomy" id="1357716"/>
    <lineage>
        <taxon>Eukaryota</taxon>
        <taxon>Fungi</taxon>
        <taxon>Fungi incertae sedis</taxon>
        <taxon>Chytridiomycota</taxon>
        <taxon>Chytridiomycota incertae sedis</taxon>
        <taxon>Chytridiomycetes</taxon>
        <taxon>Rhizophydiales</taxon>
        <taxon>Rhizophydiales incertae sedis</taxon>
        <taxon>Batrachochytrium</taxon>
    </lineage>
</organism>
<dbReference type="EMBL" id="JAFCIX010000390">
    <property type="protein sequence ID" value="KAH6592098.1"/>
    <property type="molecule type" value="Genomic_DNA"/>
</dbReference>
<feature type="DNA-binding region" description="NDT80" evidence="2">
    <location>
        <begin position="2"/>
        <end position="262"/>
    </location>
</feature>
<dbReference type="Gene3D" id="2.60.40.1390">
    <property type="entry name" value="NDT80 DNA-binding domain"/>
    <property type="match status" value="1"/>
</dbReference>
<dbReference type="SUPFAM" id="SSF49417">
    <property type="entry name" value="p53-like transcription factors"/>
    <property type="match status" value="1"/>
</dbReference>
<dbReference type="InterPro" id="IPR037141">
    <property type="entry name" value="NDT80_DNA-bd_dom_sf"/>
</dbReference>
<feature type="compositionally biased region" description="Low complexity" evidence="3">
    <location>
        <begin position="270"/>
        <end position="286"/>
    </location>
</feature>
<evidence type="ECO:0000256" key="3">
    <source>
        <dbReference type="SAM" id="MobiDB-lite"/>
    </source>
</evidence>
<evidence type="ECO:0000313" key="5">
    <source>
        <dbReference type="EMBL" id="KAH6592098.1"/>
    </source>
</evidence>
<name>A0ABQ8F521_9FUNG</name>
<dbReference type="PANTHER" id="PTHR35144">
    <property type="entry name" value="MEIOSIS-SPECIFIC TRANSCRIPTION FACTOR NDT80"/>
    <property type="match status" value="1"/>
</dbReference>
<dbReference type="InterPro" id="IPR024061">
    <property type="entry name" value="NDT80_DNA-bd_dom"/>
</dbReference>
<feature type="compositionally biased region" description="Low complexity" evidence="3">
    <location>
        <begin position="422"/>
        <end position="437"/>
    </location>
</feature>
<gene>
    <name evidence="5" type="ORF">BASA50_008244</name>
</gene>
<proteinExistence type="predicted"/>
<feature type="compositionally biased region" description="Polar residues" evidence="3">
    <location>
        <begin position="343"/>
        <end position="357"/>
    </location>
</feature>
<evidence type="ECO:0000256" key="1">
    <source>
        <dbReference type="ARBA" id="ARBA00023125"/>
    </source>
</evidence>
<feature type="region of interest" description="Disordered" evidence="3">
    <location>
        <begin position="403"/>
        <end position="438"/>
    </location>
</feature>
<reference evidence="5 6" key="1">
    <citation type="submission" date="2021-02" db="EMBL/GenBank/DDBJ databases">
        <title>Variation within the Batrachochytrium salamandrivorans European outbreak.</title>
        <authorList>
            <person name="Kelly M."/>
            <person name="Pasmans F."/>
            <person name="Shea T.P."/>
            <person name="Munoz J.F."/>
            <person name="Carranza S."/>
            <person name="Cuomo C.A."/>
            <person name="Martel A."/>
        </authorList>
    </citation>
    <scope>NUCLEOTIDE SEQUENCE [LARGE SCALE GENOMIC DNA]</scope>
    <source>
        <strain evidence="5 6">AMFP18/2</strain>
    </source>
</reference>
<sequence length="522" mass="56319">MSLSPPTLQCPIGLHMGSLGSAESPSSIESTNALPYPQDIPLFTSTCQSGNIAIHTPTGPQSVHIVLKPMVGRGFILSEGNWTSYRRNYFQISATYAIQRSAPVFGPDGAYSDDSPENTISSVLGLVAVTENGLMPVQNFSIGIASRCTDGTDSAPVDLIQRTAKRERGPKIIPSHIPCAPLPDVNMAPQDAPSGTVVVYERLQFRSTAISTTRRRLGKQFHMIAVQLWATLLDGTEVLVASTETAPLVVRSKSPRHYAEKMDLSDLNDSCASGTDSSSTSVHSMSPRLRKVGDSGWRGSSMAKTLTMQQMQQQIKQQQMQQYSQQFQNLQYQPYQQPPTHQHNLLQSHDDPSNQPGLISPAMSESYPQLSFMYSPMTPMAGEMPNNGSGIYAPSPQTATAISRFDTSSPQPGSQTLNRIGSPSPSNGSCPSPSPISTIFPLEWRDTSVAASPQQPSQLLPTQPLSMTNFDLLGMGNLALAHPNNPSLAQQDMLPMPVSNDQVGYGGHMAPLMYDMGDAVPS</sequence>
<feature type="region of interest" description="Disordered" evidence="3">
    <location>
        <begin position="269"/>
        <end position="299"/>
    </location>
</feature>
<dbReference type="PROSITE" id="PS51517">
    <property type="entry name" value="NDT80"/>
    <property type="match status" value="1"/>
</dbReference>
<keyword evidence="6" id="KW-1185">Reference proteome</keyword>
<feature type="region of interest" description="Disordered" evidence="3">
    <location>
        <begin position="335"/>
        <end position="363"/>
    </location>
</feature>
<comment type="caution">
    <text evidence="5">The sequence shown here is derived from an EMBL/GenBank/DDBJ whole genome shotgun (WGS) entry which is preliminary data.</text>
</comment>
<dbReference type="Proteomes" id="UP001648503">
    <property type="component" value="Unassembled WGS sequence"/>
</dbReference>
<dbReference type="PANTHER" id="PTHR35144:SF2">
    <property type="entry name" value="MEIOSIS-SPECIFIC TRANSCRIPTION FACTOR NDT80"/>
    <property type="match status" value="1"/>
</dbReference>
<protein>
    <recommendedName>
        <fullName evidence="4">NDT80 domain-containing protein</fullName>
    </recommendedName>
</protein>
<evidence type="ECO:0000256" key="2">
    <source>
        <dbReference type="PROSITE-ProRule" id="PRU00850"/>
    </source>
</evidence>
<dbReference type="InterPro" id="IPR008967">
    <property type="entry name" value="p53-like_TF_DNA-bd_sf"/>
</dbReference>
<dbReference type="Pfam" id="PF05224">
    <property type="entry name" value="NDT80_PhoG"/>
    <property type="match status" value="1"/>
</dbReference>